<dbReference type="SUPFAM" id="SSF50249">
    <property type="entry name" value="Nucleic acid-binding proteins"/>
    <property type="match status" value="1"/>
</dbReference>
<dbReference type="GO" id="GO:0006412">
    <property type="term" value="P:translation"/>
    <property type="evidence" value="ECO:0007669"/>
    <property type="project" value="InterPro"/>
</dbReference>
<dbReference type="PANTHER" id="PTHR11652">
    <property type="entry name" value="30S RIBOSOMAL PROTEIN S12 FAMILY MEMBER"/>
    <property type="match status" value="1"/>
</dbReference>
<dbReference type="InterPro" id="IPR012340">
    <property type="entry name" value="NA-bd_OB-fold"/>
</dbReference>
<evidence type="ECO:0000256" key="6">
    <source>
        <dbReference type="ARBA" id="ARBA00035463"/>
    </source>
</evidence>
<evidence type="ECO:0000256" key="7">
    <source>
        <dbReference type="ARBA" id="ARBA00046579"/>
    </source>
</evidence>
<sequence length="111" mass="12104">MHDEQYQEAHLGTAVKVNPFGGASHTKGIVLEKVVVEAKQPNSAIRKVITGFLPNNGCLNSIEENYEILVAVFGHKDHAVGDIPGVHFKIVKVASVSLLALYKGRKERSRS</sequence>
<dbReference type="GO" id="GO:0005791">
    <property type="term" value="C:rough endoplasmic reticulum"/>
    <property type="evidence" value="ECO:0007669"/>
    <property type="project" value="UniProtKB-SubCell"/>
</dbReference>
<evidence type="ECO:0000256" key="4">
    <source>
        <dbReference type="ARBA" id="ARBA00023274"/>
    </source>
</evidence>
<dbReference type="Gene3D" id="2.40.50.140">
    <property type="entry name" value="Nucleic acid-binding proteins"/>
    <property type="match status" value="1"/>
</dbReference>
<dbReference type="Proteomes" id="UP000645828">
    <property type="component" value="Unassembled WGS sequence"/>
</dbReference>
<organism evidence="9 10">
    <name type="scientific">Nyctereutes procyonoides</name>
    <name type="common">Raccoon dog</name>
    <name type="synonym">Canis procyonoides</name>
    <dbReference type="NCBI Taxonomy" id="34880"/>
    <lineage>
        <taxon>Eukaryota</taxon>
        <taxon>Metazoa</taxon>
        <taxon>Chordata</taxon>
        <taxon>Craniata</taxon>
        <taxon>Vertebrata</taxon>
        <taxon>Euteleostomi</taxon>
        <taxon>Mammalia</taxon>
        <taxon>Eutheria</taxon>
        <taxon>Laurasiatheria</taxon>
        <taxon>Carnivora</taxon>
        <taxon>Caniformia</taxon>
        <taxon>Canidae</taxon>
        <taxon>Nyctereutes</taxon>
    </lineage>
</organism>
<gene>
    <name evidence="9" type="ORF">NYPRO_LOCUS23456</name>
</gene>
<evidence type="ECO:0000313" key="10">
    <source>
        <dbReference type="Proteomes" id="UP000645828"/>
    </source>
</evidence>
<dbReference type="InterPro" id="IPR006032">
    <property type="entry name" value="Ribosomal_uS12"/>
</dbReference>
<dbReference type="GO" id="GO:1990904">
    <property type="term" value="C:ribonucleoprotein complex"/>
    <property type="evidence" value="ECO:0007669"/>
    <property type="project" value="UniProtKB-KW"/>
</dbReference>
<dbReference type="Pfam" id="PF00164">
    <property type="entry name" value="Ribosom_S12_S23"/>
    <property type="match status" value="1"/>
</dbReference>
<dbReference type="GO" id="GO:0003735">
    <property type="term" value="F:structural constituent of ribosome"/>
    <property type="evidence" value="ECO:0007669"/>
    <property type="project" value="InterPro"/>
</dbReference>
<reference evidence="9" key="1">
    <citation type="submission" date="2020-12" db="EMBL/GenBank/DDBJ databases">
        <authorList>
            <consortium name="Molecular Ecology Group"/>
        </authorList>
    </citation>
    <scope>NUCLEOTIDE SEQUENCE</scope>
    <source>
        <strain evidence="9">TBG_1078</strain>
    </source>
</reference>
<evidence type="ECO:0000313" key="9">
    <source>
        <dbReference type="EMBL" id="CAD7690662.1"/>
    </source>
</evidence>
<comment type="subunit">
    <text evidence="7">Component of the 40S small ribosomal subunit. Part of the small subunit (SSU) processome, composed of more than 70 proteins and the RNA chaperone small nucleolar RNA (snoRNA) U3.</text>
</comment>
<dbReference type="PROSITE" id="PS00055">
    <property type="entry name" value="RIBOSOMAL_S12"/>
    <property type="match status" value="1"/>
</dbReference>
<evidence type="ECO:0000256" key="8">
    <source>
        <dbReference type="RuleBase" id="RU003622"/>
    </source>
</evidence>
<proteinExistence type="inferred from homology"/>
<dbReference type="AlphaFoldDB" id="A0A811ZP07"/>
<evidence type="ECO:0000256" key="2">
    <source>
        <dbReference type="ARBA" id="ARBA00005657"/>
    </source>
</evidence>
<evidence type="ECO:0000256" key="1">
    <source>
        <dbReference type="ARBA" id="ARBA00004427"/>
    </source>
</evidence>
<evidence type="ECO:0000256" key="5">
    <source>
        <dbReference type="ARBA" id="ARBA00035161"/>
    </source>
</evidence>
<dbReference type="EMBL" id="CAJHUB010000771">
    <property type="protein sequence ID" value="CAD7690662.1"/>
    <property type="molecule type" value="Genomic_DNA"/>
</dbReference>
<dbReference type="FunFam" id="2.40.50.140:FF:000007">
    <property type="entry name" value="40S ribosomal protein S23"/>
    <property type="match status" value="1"/>
</dbReference>
<evidence type="ECO:0000256" key="3">
    <source>
        <dbReference type="ARBA" id="ARBA00022980"/>
    </source>
</evidence>
<dbReference type="GO" id="GO:0022626">
    <property type="term" value="C:cytosolic ribosome"/>
    <property type="evidence" value="ECO:0007669"/>
    <property type="project" value="UniProtKB-ARBA"/>
</dbReference>
<keyword evidence="3 8" id="KW-0689">Ribosomal protein</keyword>
<dbReference type="PIRSF" id="PIRSF002133">
    <property type="entry name" value="Ribosomal_S12/S23"/>
    <property type="match status" value="1"/>
</dbReference>
<comment type="similarity">
    <text evidence="2 8">Belongs to the universal ribosomal protein uS12 family.</text>
</comment>
<name>A0A811ZP07_NYCPR</name>
<protein>
    <recommendedName>
        <fullName evidence="5">Small ribosomal subunit protein uS12</fullName>
    </recommendedName>
    <alternativeName>
        <fullName evidence="6">40S ribosomal protein S23</fullName>
    </alternativeName>
</protein>
<keyword evidence="10" id="KW-1185">Reference proteome</keyword>
<comment type="caution">
    <text evidence="9">The sequence shown here is derived from an EMBL/GenBank/DDBJ whole genome shotgun (WGS) entry which is preliminary data.</text>
</comment>
<accession>A0A811ZP07</accession>
<comment type="subcellular location">
    <subcellularLocation>
        <location evidence="1">Rough endoplasmic reticulum</location>
    </subcellularLocation>
</comment>
<keyword evidence="4 8" id="KW-0687">Ribonucleoprotein</keyword>